<dbReference type="EMBL" id="SORL01000008">
    <property type="protein sequence ID" value="TDY62231.1"/>
    <property type="molecule type" value="Genomic_DNA"/>
</dbReference>
<keyword evidence="1" id="KW-0255">Endonuclease</keyword>
<dbReference type="Proteomes" id="UP000294824">
    <property type="component" value="Unassembled WGS sequence"/>
</dbReference>
<keyword evidence="1" id="KW-0540">Nuclease</keyword>
<name>A0A4V3HGP4_9FLAO</name>
<dbReference type="RefSeq" id="WP_133967483.1">
    <property type="nucleotide sequence ID" value="NZ_CANLRM010000002.1"/>
</dbReference>
<organism evidence="1 2">
    <name type="scientific">Algibacter lectus</name>
    <dbReference type="NCBI Taxonomy" id="221126"/>
    <lineage>
        <taxon>Bacteria</taxon>
        <taxon>Pseudomonadati</taxon>
        <taxon>Bacteroidota</taxon>
        <taxon>Flavobacteriia</taxon>
        <taxon>Flavobacteriales</taxon>
        <taxon>Flavobacteriaceae</taxon>
        <taxon>Algibacter</taxon>
    </lineage>
</organism>
<reference evidence="1 2" key="1">
    <citation type="submission" date="2019-03" db="EMBL/GenBank/DDBJ databases">
        <title>Genomic Encyclopedia of Type Strains, Phase III (KMG-III): the genomes of soil and plant-associated and newly described type strains.</title>
        <authorList>
            <person name="Whitman W."/>
        </authorList>
    </citation>
    <scope>NUCLEOTIDE SEQUENCE [LARGE SCALE GENOMIC DNA]</scope>
    <source>
        <strain evidence="1 2">CECT 8301</strain>
    </source>
</reference>
<evidence type="ECO:0000313" key="2">
    <source>
        <dbReference type="Proteomes" id="UP000294824"/>
    </source>
</evidence>
<accession>A0A4V3HGP4</accession>
<sequence>MNWCILIPLLVGAICAILGYLLGKLLGGGNHNECEDRIGALQAELDACRLSKVSLESDLSATKAALTTSVAAEASVKSSLELTKSSLAASLSAATAVPVAVSVFDGAAAKAVFGKKIKEDDLTVVEGIGPKIQGLFHDHDVKTWKALSECSIEKCQAVLDSGGDRYKIHKPGTWPKQAQLAYEGKWEELSKWQDQLDGGK</sequence>
<dbReference type="AlphaFoldDB" id="A0A4V3HGP4"/>
<comment type="caution">
    <text evidence="1">The sequence shown here is derived from an EMBL/GenBank/DDBJ whole genome shotgun (WGS) entry which is preliminary data.</text>
</comment>
<keyword evidence="2" id="KW-1185">Reference proteome</keyword>
<gene>
    <name evidence="1" type="ORF">DFQ06_2054</name>
</gene>
<proteinExistence type="predicted"/>
<evidence type="ECO:0000313" key="1">
    <source>
        <dbReference type="EMBL" id="TDY62231.1"/>
    </source>
</evidence>
<protein>
    <submittedName>
        <fullName evidence="1">Putative flap endonuclease-1-like 5' DNA nuclease</fullName>
    </submittedName>
</protein>
<keyword evidence="1" id="KW-0378">Hydrolase</keyword>
<dbReference type="GO" id="GO:0004519">
    <property type="term" value="F:endonuclease activity"/>
    <property type="evidence" value="ECO:0007669"/>
    <property type="project" value="UniProtKB-KW"/>
</dbReference>